<feature type="chain" id="PRO_5031371948" evidence="1">
    <location>
        <begin position="20"/>
        <end position="172"/>
    </location>
</feature>
<feature type="signal peptide" evidence="1">
    <location>
        <begin position="1"/>
        <end position="19"/>
    </location>
</feature>
<dbReference type="Gramene" id="AUR62035003-RA">
    <property type="protein sequence ID" value="AUR62035003-RA:cds"/>
    <property type="gene ID" value="AUR62035003"/>
</dbReference>
<reference evidence="2" key="1">
    <citation type="journal article" date="2017" name="Nature">
        <title>The genome of Chenopodium quinoa.</title>
        <authorList>
            <person name="Jarvis D.E."/>
            <person name="Ho Y.S."/>
            <person name="Lightfoot D.J."/>
            <person name="Schmoeckel S.M."/>
            <person name="Li B."/>
            <person name="Borm T.J.A."/>
            <person name="Ohyanagi H."/>
            <person name="Mineta K."/>
            <person name="Michell C.T."/>
            <person name="Saber N."/>
            <person name="Kharbatia N.M."/>
            <person name="Rupper R.R."/>
            <person name="Sharp A.R."/>
            <person name="Dally N."/>
            <person name="Boughton B.A."/>
            <person name="Woo Y.H."/>
            <person name="Gao G."/>
            <person name="Schijlen E.G.W.M."/>
            <person name="Guo X."/>
            <person name="Momin A.A."/>
            <person name="Negrao S."/>
            <person name="Al-Babili S."/>
            <person name="Gehring C."/>
            <person name="Roessner U."/>
            <person name="Jung C."/>
            <person name="Murphy K."/>
            <person name="Arold S.T."/>
            <person name="Gojobori T."/>
            <person name="van der Linden C.G."/>
            <person name="van Loo E.N."/>
            <person name="Jellen E.N."/>
            <person name="Maughan P.J."/>
            <person name="Tester M."/>
        </authorList>
    </citation>
    <scope>NUCLEOTIDE SEQUENCE [LARGE SCALE GENOMIC DNA]</scope>
    <source>
        <strain evidence="2">cv. PI 614886</strain>
    </source>
</reference>
<proteinExistence type="predicted"/>
<evidence type="ECO:0000256" key="1">
    <source>
        <dbReference type="SAM" id="SignalP"/>
    </source>
</evidence>
<keyword evidence="1" id="KW-0732">Signal</keyword>
<dbReference type="EnsemblPlants" id="AUR62035003-RA">
    <property type="protein sequence ID" value="AUR62035003-RA:cds"/>
    <property type="gene ID" value="AUR62035003"/>
</dbReference>
<sequence length="172" mass="18872">MVQNLDICSFKWILACILALEHFSELDHVRIGINTYLYWDSIEKECAANVGSSGAAVDVGSSGAVVAEEKLSEKKQKRIKLVATKGKGKKFEKGVKEKPNVKFEDPDGEDVVDEVPGSKSVVYGTLRNRMSPSSVVNVLKKLSQDQLISIRAIGFGSLEFLKLSQLPLQLGF</sequence>
<keyword evidence="3" id="KW-1185">Reference proteome</keyword>
<dbReference type="AlphaFoldDB" id="A0A803MTL2"/>
<dbReference type="Proteomes" id="UP000596660">
    <property type="component" value="Unplaced"/>
</dbReference>
<evidence type="ECO:0000313" key="2">
    <source>
        <dbReference type="EnsemblPlants" id="AUR62035003-RA:cds"/>
    </source>
</evidence>
<organism evidence="2 3">
    <name type="scientific">Chenopodium quinoa</name>
    <name type="common">Quinoa</name>
    <dbReference type="NCBI Taxonomy" id="63459"/>
    <lineage>
        <taxon>Eukaryota</taxon>
        <taxon>Viridiplantae</taxon>
        <taxon>Streptophyta</taxon>
        <taxon>Embryophyta</taxon>
        <taxon>Tracheophyta</taxon>
        <taxon>Spermatophyta</taxon>
        <taxon>Magnoliopsida</taxon>
        <taxon>eudicotyledons</taxon>
        <taxon>Gunneridae</taxon>
        <taxon>Pentapetalae</taxon>
        <taxon>Caryophyllales</taxon>
        <taxon>Chenopodiaceae</taxon>
        <taxon>Chenopodioideae</taxon>
        <taxon>Atripliceae</taxon>
        <taxon>Chenopodium</taxon>
    </lineage>
</organism>
<name>A0A803MTL2_CHEQI</name>
<protein>
    <submittedName>
        <fullName evidence="2">Uncharacterized protein</fullName>
    </submittedName>
</protein>
<reference evidence="2" key="2">
    <citation type="submission" date="2021-03" db="UniProtKB">
        <authorList>
            <consortium name="EnsemblPlants"/>
        </authorList>
    </citation>
    <scope>IDENTIFICATION</scope>
</reference>
<evidence type="ECO:0000313" key="3">
    <source>
        <dbReference type="Proteomes" id="UP000596660"/>
    </source>
</evidence>
<accession>A0A803MTL2</accession>